<dbReference type="OrthoDB" id="118811at2"/>
<name>A0A1X1Y6U4_9MYCO</name>
<dbReference type="InterPro" id="IPR016845">
    <property type="entry name" value="UCP026633_TfuA-like"/>
</dbReference>
<evidence type="ECO:0000313" key="1">
    <source>
        <dbReference type="EMBL" id="BBX96286.1"/>
    </source>
</evidence>
<accession>A0A1X1Y6U4</accession>
<gene>
    <name evidence="1" type="ORF">MLAC_15800</name>
</gene>
<dbReference type="PIRSF" id="PIRSF026633">
    <property type="entry name" value="UCP026633_TfuA-like"/>
    <property type="match status" value="1"/>
</dbReference>
<dbReference type="RefSeq" id="WP_085160220.1">
    <property type="nucleotide sequence ID" value="NZ_AP022581.1"/>
</dbReference>
<dbReference type="KEGG" id="mlj:MLAC_15800"/>
<keyword evidence="2" id="KW-1185">Reference proteome</keyword>
<dbReference type="Pfam" id="PF07812">
    <property type="entry name" value="TfuA"/>
    <property type="match status" value="1"/>
</dbReference>
<dbReference type="STRING" id="169765.AWC15_21100"/>
<sequence>MTAGARIVVTAGPSIGVADIRAVVPNAEVVPPISFGDAFRYGLRPGDTLLIVDGLFYQQASVRHKELLTLMDDGVRVAGSSSMGALRAAELHPFGMEGYGWVFEAYRDGVLEADDEVGMVHGDPEDGYPVFVDALVNIRQTVARAVESGVLSAPLADQLIETARNTPFTMRTWNRLLEAIGAPESRSLASQLRALRVDIKHADAVLALNEILRGQGSGGVRPGPPPTVWSERWRQRWAPPTPVAVTAGDGAESVVDIPDVDVLALLSVCATDRWAYLPALEQVAAWHWALTHPDEGGSVRDCASRAAAEVGAESYESALETVAHRHALATGVIDESGFPESVRSFWLTAEESATLGDDPISVSARLTTRTLFFSRSLPAIQHFLELLRDDPRLPEWRAMAARALARRDELACQKPHLNLRRPDPRQLKVLFGKRWGTPVDRIELAQRGLMTEDAFYNAATLFAVAAADDQLPQIKVGTLGAR</sequence>
<dbReference type="Proteomes" id="UP000466396">
    <property type="component" value="Chromosome"/>
</dbReference>
<dbReference type="AlphaFoldDB" id="A0A1X1Y6U4"/>
<dbReference type="EMBL" id="AP022581">
    <property type="protein sequence ID" value="BBX96286.1"/>
    <property type="molecule type" value="Genomic_DNA"/>
</dbReference>
<dbReference type="InterPro" id="IPR012924">
    <property type="entry name" value="TfuA_core"/>
</dbReference>
<evidence type="ECO:0000313" key="2">
    <source>
        <dbReference type="Proteomes" id="UP000466396"/>
    </source>
</evidence>
<proteinExistence type="predicted"/>
<protein>
    <submittedName>
        <fullName evidence="1">Uncharacterized protein</fullName>
    </submittedName>
</protein>
<reference evidence="1 2" key="1">
    <citation type="journal article" date="2019" name="Emerg. Microbes Infect.">
        <title>Comprehensive subspecies identification of 175 nontuberculous mycobacteria species based on 7547 genomic profiles.</title>
        <authorList>
            <person name="Matsumoto Y."/>
            <person name="Kinjo T."/>
            <person name="Motooka D."/>
            <person name="Nabeya D."/>
            <person name="Jung N."/>
            <person name="Uechi K."/>
            <person name="Horii T."/>
            <person name="Iida T."/>
            <person name="Fujita J."/>
            <person name="Nakamura S."/>
        </authorList>
    </citation>
    <scope>NUCLEOTIDE SEQUENCE [LARGE SCALE GENOMIC DNA]</scope>
    <source>
        <strain evidence="1 2">JCM 15657</strain>
    </source>
</reference>
<organism evidence="1 2">
    <name type="scientific">Mycobacterium lacus</name>
    <dbReference type="NCBI Taxonomy" id="169765"/>
    <lineage>
        <taxon>Bacteria</taxon>
        <taxon>Bacillati</taxon>
        <taxon>Actinomycetota</taxon>
        <taxon>Actinomycetes</taxon>
        <taxon>Mycobacteriales</taxon>
        <taxon>Mycobacteriaceae</taxon>
        <taxon>Mycobacterium</taxon>
    </lineage>
</organism>